<keyword evidence="6" id="KW-0574">Periplasm</keyword>
<dbReference type="InterPro" id="IPR050695">
    <property type="entry name" value="N-acetylmuramoyl_amidase_3"/>
</dbReference>
<dbReference type="PROSITE" id="PS51782">
    <property type="entry name" value="LYSM"/>
    <property type="match status" value="1"/>
</dbReference>
<feature type="region of interest" description="Disordered" evidence="10">
    <location>
        <begin position="125"/>
        <end position="163"/>
    </location>
</feature>
<gene>
    <name evidence="13" type="ORF">DFR31_1106</name>
</gene>
<dbReference type="Gene3D" id="3.10.350.10">
    <property type="entry name" value="LysM domain"/>
    <property type="match status" value="1"/>
</dbReference>
<dbReference type="FunFam" id="3.40.630.40:FF:000001">
    <property type="entry name" value="N-acetylmuramoyl-L-alanine amidase"/>
    <property type="match status" value="1"/>
</dbReference>
<organism evidence="13 14">
    <name type="scientific">Alkalispirillum mobile</name>
    <dbReference type="NCBI Taxonomy" id="85925"/>
    <lineage>
        <taxon>Bacteria</taxon>
        <taxon>Pseudomonadati</taxon>
        <taxon>Pseudomonadota</taxon>
        <taxon>Gammaproteobacteria</taxon>
        <taxon>Chromatiales</taxon>
        <taxon>Ectothiorhodospiraceae</taxon>
        <taxon>Alkalispirillum</taxon>
    </lineage>
</organism>
<evidence type="ECO:0000256" key="11">
    <source>
        <dbReference type="SAM" id="SignalP"/>
    </source>
</evidence>
<accession>A0A498C5T5</accession>
<dbReference type="RefSeq" id="WP_121441610.1">
    <property type="nucleotide sequence ID" value="NZ_RCDA01000001.1"/>
</dbReference>
<evidence type="ECO:0000256" key="9">
    <source>
        <dbReference type="ARBA" id="ARBA00074581"/>
    </source>
</evidence>
<feature type="domain" description="LysM" evidence="12">
    <location>
        <begin position="405"/>
        <end position="448"/>
    </location>
</feature>
<dbReference type="EMBL" id="RCDA01000001">
    <property type="protein sequence ID" value="RLK51185.1"/>
    <property type="molecule type" value="Genomic_DNA"/>
</dbReference>
<dbReference type="Proteomes" id="UP000275461">
    <property type="component" value="Unassembled WGS sequence"/>
</dbReference>
<evidence type="ECO:0000256" key="6">
    <source>
        <dbReference type="ARBA" id="ARBA00022764"/>
    </source>
</evidence>
<dbReference type="GO" id="GO:0008745">
    <property type="term" value="F:N-acetylmuramoyl-L-alanine amidase activity"/>
    <property type="evidence" value="ECO:0007669"/>
    <property type="project" value="UniProtKB-EC"/>
</dbReference>
<dbReference type="CDD" id="cd02696">
    <property type="entry name" value="MurNAc-LAA"/>
    <property type="match status" value="1"/>
</dbReference>
<feature type="chain" id="PRO_5019710798" description="N-acetylmuramoyl-L-alanine amidase AmiC" evidence="11">
    <location>
        <begin position="23"/>
        <end position="449"/>
    </location>
</feature>
<proteinExistence type="inferred from homology"/>
<dbReference type="InterPro" id="IPR036779">
    <property type="entry name" value="LysM_dom_sf"/>
</dbReference>
<dbReference type="Gene3D" id="3.40.630.40">
    <property type="entry name" value="Zn-dependent exopeptidases"/>
    <property type="match status" value="1"/>
</dbReference>
<keyword evidence="7" id="KW-0378">Hydrolase</keyword>
<dbReference type="InterPro" id="IPR018392">
    <property type="entry name" value="LysM"/>
</dbReference>
<evidence type="ECO:0000256" key="5">
    <source>
        <dbReference type="ARBA" id="ARBA00022729"/>
    </source>
</evidence>
<dbReference type="GO" id="GO:0030288">
    <property type="term" value="C:outer membrane-bounded periplasmic space"/>
    <property type="evidence" value="ECO:0007669"/>
    <property type="project" value="TreeGrafter"/>
</dbReference>
<name>A0A498C5T5_9GAMM</name>
<evidence type="ECO:0000256" key="8">
    <source>
        <dbReference type="ARBA" id="ARBA00023316"/>
    </source>
</evidence>
<dbReference type="SMART" id="SM00646">
    <property type="entry name" value="Ami_3"/>
    <property type="match status" value="1"/>
</dbReference>
<evidence type="ECO:0000313" key="14">
    <source>
        <dbReference type="Proteomes" id="UP000275461"/>
    </source>
</evidence>
<dbReference type="Pfam" id="PF11741">
    <property type="entry name" value="AMIN"/>
    <property type="match status" value="1"/>
</dbReference>
<feature type="signal peptide" evidence="11">
    <location>
        <begin position="1"/>
        <end position="22"/>
    </location>
</feature>
<evidence type="ECO:0000256" key="7">
    <source>
        <dbReference type="ARBA" id="ARBA00022801"/>
    </source>
</evidence>
<keyword evidence="5 11" id="KW-0732">Signal</keyword>
<dbReference type="SMART" id="SM00257">
    <property type="entry name" value="LysM"/>
    <property type="match status" value="1"/>
</dbReference>
<protein>
    <recommendedName>
        <fullName evidence="9">N-acetylmuramoyl-L-alanine amidase AmiC</fullName>
        <ecNumber evidence="4">3.5.1.28</ecNumber>
    </recommendedName>
</protein>
<reference evidence="13 14" key="1">
    <citation type="submission" date="2018-10" db="EMBL/GenBank/DDBJ databases">
        <title>Genomic Encyclopedia of Type Strains, Phase IV (KMG-IV): sequencing the most valuable type-strain genomes for metagenomic binning, comparative biology and taxonomic classification.</title>
        <authorList>
            <person name="Goeker M."/>
        </authorList>
    </citation>
    <scope>NUCLEOTIDE SEQUENCE [LARGE SCALE GENOMIC DNA]</scope>
    <source>
        <strain evidence="13 14">DSM 12769</strain>
    </source>
</reference>
<keyword evidence="14" id="KW-1185">Reference proteome</keyword>
<evidence type="ECO:0000256" key="3">
    <source>
        <dbReference type="ARBA" id="ARBA00010860"/>
    </source>
</evidence>
<dbReference type="InterPro" id="IPR002508">
    <property type="entry name" value="MurNAc-LAA_cat"/>
</dbReference>
<dbReference type="SUPFAM" id="SSF53187">
    <property type="entry name" value="Zn-dependent exopeptidases"/>
    <property type="match status" value="1"/>
</dbReference>
<evidence type="ECO:0000256" key="10">
    <source>
        <dbReference type="SAM" id="MobiDB-lite"/>
    </source>
</evidence>
<dbReference type="AlphaFoldDB" id="A0A498C5T5"/>
<comment type="subcellular location">
    <subcellularLocation>
        <location evidence="2">Periplasm</location>
    </subcellularLocation>
</comment>
<dbReference type="GO" id="GO:0071555">
    <property type="term" value="P:cell wall organization"/>
    <property type="evidence" value="ECO:0007669"/>
    <property type="project" value="UniProtKB-KW"/>
</dbReference>
<keyword evidence="8" id="KW-0961">Cell wall biogenesis/degradation</keyword>
<dbReference type="Pfam" id="PF01520">
    <property type="entry name" value="Amidase_3"/>
    <property type="match status" value="1"/>
</dbReference>
<sequence length="449" mass="48209">MSLRLQIILFLLLLGLTATAVAQTEISGVRTSDSGDTTRVVFDLGGAVEHKVFTLQDPDRVVIDIAGASAGDLSLAEAGVVQRLRTGSRDDGVRLVLDVSRQVRPRSFLVAPGGDRGHRLVVDLEPHGRDESGDGGESTASADSERSSASRSAPTRSMSNGARQRDLVVAIDAGHGGVDPGAIGPGGTFEKDIALQVSRRLARLLEDIDGLKPLMIRDGDYYMGLRDRTRRARENNADLFVSIHADALDNPSVRGSSVYVLSEQGATSEAARMLAQRENAADFIGGVSLKDKDDMVASVLVDLSRAATVESSLELGDKALEELGRTNRLLRGRVEQAGFAVLKSLDMPSMLVELGFISNAEEERLLNQSEHQQNLARALARSIERYAEDVMLPELRMASEEGGGGEYVVQRGDTLSGIAQRHDVPVSRLRDANDLNGDNIVVGRTLVIP</sequence>
<dbReference type="Pfam" id="PF01476">
    <property type="entry name" value="LysM"/>
    <property type="match status" value="1"/>
</dbReference>
<dbReference type="CDD" id="cd00118">
    <property type="entry name" value="LysM"/>
    <property type="match status" value="1"/>
</dbReference>
<dbReference type="PANTHER" id="PTHR30404">
    <property type="entry name" value="N-ACETYLMURAMOYL-L-ALANINE AMIDASE"/>
    <property type="match status" value="1"/>
</dbReference>
<dbReference type="PANTHER" id="PTHR30404:SF0">
    <property type="entry name" value="N-ACETYLMURAMOYL-L-ALANINE AMIDASE AMIC"/>
    <property type="match status" value="1"/>
</dbReference>
<evidence type="ECO:0000256" key="1">
    <source>
        <dbReference type="ARBA" id="ARBA00001561"/>
    </source>
</evidence>
<feature type="compositionally biased region" description="Low complexity" evidence="10">
    <location>
        <begin position="149"/>
        <end position="159"/>
    </location>
</feature>
<evidence type="ECO:0000256" key="4">
    <source>
        <dbReference type="ARBA" id="ARBA00011901"/>
    </source>
</evidence>
<comment type="catalytic activity">
    <reaction evidence="1">
        <text>Hydrolyzes the link between N-acetylmuramoyl residues and L-amino acid residues in certain cell-wall glycopeptides.</text>
        <dbReference type="EC" id="3.5.1.28"/>
    </reaction>
</comment>
<dbReference type="OrthoDB" id="9806267at2"/>
<dbReference type="Gene3D" id="2.60.40.3500">
    <property type="match status" value="1"/>
</dbReference>
<evidence type="ECO:0000256" key="2">
    <source>
        <dbReference type="ARBA" id="ARBA00004418"/>
    </source>
</evidence>
<comment type="similarity">
    <text evidence="3">Belongs to the N-acetylmuramoyl-L-alanine amidase 3 family.</text>
</comment>
<evidence type="ECO:0000313" key="13">
    <source>
        <dbReference type="EMBL" id="RLK51185.1"/>
    </source>
</evidence>
<dbReference type="InterPro" id="IPR021731">
    <property type="entry name" value="AMIN_dom"/>
</dbReference>
<dbReference type="EC" id="3.5.1.28" evidence="4"/>
<dbReference type="GO" id="GO:0009253">
    <property type="term" value="P:peptidoglycan catabolic process"/>
    <property type="evidence" value="ECO:0007669"/>
    <property type="project" value="InterPro"/>
</dbReference>
<evidence type="ECO:0000259" key="12">
    <source>
        <dbReference type="PROSITE" id="PS51782"/>
    </source>
</evidence>
<comment type="caution">
    <text evidence="13">The sequence shown here is derived from an EMBL/GenBank/DDBJ whole genome shotgun (WGS) entry which is preliminary data.</text>
</comment>
<dbReference type="SUPFAM" id="SSF54106">
    <property type="entry name" value="LysM domain"/>
    <property type="match status" value="1"/>
</dbReference>